<evidence type="ECO:0000259" key="15">
    <source>
        <dbReference type="SMART" id="SM00867"/>
    </source>
</evidence>
<organism evidence="16 17">
    <name type="scientific">Paracoccus sulfuroxidans</name>
    <dbReference type="NCBI Taxonomy" id="384678"/>
    <lineage>
        <taxon>Bacteria</taxon>
        <taxon>Pseudomonadati</taxon>
        <taxon>Pseudomonadota</taxon>
        <taxon>Alphaproteobacteria</taxon>
        <taxon>Rhodobacterales</taxon>
        <taxon>Paracoccaceae</taxon>
        <taxon>Paracoccus</taxon>
    </lineage>
</organism>
<evidence type="ECO:0000256" key="6">
    <source>
        <dbReference type="ARBA" id="ARBA00022692"/>
    </source>
</evidence>
<proteinExistence type="inferred from homology"/>
<keyword evidence="6 14" id="KW-0812">Transmembrane</keyword>
<feature type="transmembrane region" description="Helical" evidence="14">
    <location>
        <begin position="55"/>
        <end position="75"/>
    </location>
</feature>
<dbReference type="InterPro" id="IPR036761">
    <property type="entry name" value="TTHA0802/YceI-like_sf"/>
</dbReference>
<evidence type="ECO:0000256" key="14">
    <source>
        <dbReference type="SAM" id="Phobius"/>
    </source>
</evidence>
<dbReference type="Gene3D" id="2.40.128.110">
    <property type="entry name" value="Lipid/polyisoprenoid-binding, YceI-like"/>
    <property type="match status" value="1"/>
</dbReference>
<name>A0A562P0H7_9RHOB</name>
<dbReference type="PANTHER" id="PTHR30529:SF7">
    <property type="entry name" value="CYTOCHROME B561 BACTERIAL_NI-HYDROGENASE DOMAIN-CONTAINING PROTEIN"/>
    <property type="match status" value="1"/>
</dbReference>
<keyword evidence="8" id="KW-0249">Electron transport</keyword>
<reference evidence="16 17" key="1">
    <citation type="journal article" date="2015" name="Stand. Genomic Sci.">
        <title>Genomic Encyclopedia of Bacterial and Archaeal Type Strains, Phase III: the genomes of soil and plant-associated and newly described type strains.</title>
        <authorList>
            <person name="Whitman W.B."/>
            <person name="Woyke T."/>
            <person name="Klenk H.P."/>
            <person name="Zhou Y."/>
            <person name="Lilburn T.G."/>
            <person name="Beck B.J."/>
            <person name="De Vos P."/>
            <person name="Vandamme P."/>
            <person name="Eisen J.A."/>
            <person name="Garrity G."/>
            <person name="Hugenholtz P."/>
            <person name="Kyrpides N.C."/>
        </authorList>
    </citation>
    <scope>NUCLEOTIDE SEQUENCE [LARGE SCALE GENOMIC DNA]</scope>
    <source>
        <strain evidence="16 17">CGMCC 1.5364</strain>
    </source>
</reference>
<dbReference type="SUPFAM" id="SSF81342">
    <property type="entry name" value="Transmembrane di-heme cytochromes"/>
    <property type="match status" value="1"/>
</dbReference>
<evidence type="ECO:0000256" key="11">
    <source>
        <dbReference type="ARBA" id="ARBA00023136"/>
    </source>
</evidence>
<gene>
    <name evidence="16" type="ORF">IQ24_00100</name>
</gene>
<dbReference type="Pfam" id="PF01292">
    <property type="entry name" value="Ni_hydr_CYTB"/>
    <property type="match status" value="1"/>
</dbReference>
<dbReference type="GO" id="GO:0005886">
    <property type="term" value="C:plasma membrane"/>
    <property type="evidence" value="ECO:0007669"/>
    <property type="project" value="UniProtKB-SubCell"/>
</dbReference>
<dbReference type="SMART" id="SM00867">
    <property type="entry name" value="YceI"/>
    <property type="match status" value="1"/>
</dbReference>
<feature type="transmembrane region" description="Helical" evidence="14">
    <location>
        <begin position="12"/>
        <end position="35"/>
    </location>
</feature>
<keyword evidence="3" id="KW-0813">Transport</keyword>
<evidence type="ECO:0000256" key="8">
    <source>
        <dbReference type="ARBA" id="ARBA00022982"/>
    </source>
</evidence>
<dbReference type="GO" id="GO:0009055">
    <property type="term" value="F:electron transfer activity"/>
    <property type="evidence" value="ECO:0007669"/>
    <property type="project" value="InterPro"/>
</dbReference>
<keyword evidence="10" id="KW-0408">Iron</keyword>
<dbReference type="InterPro" id="IPR052168">
    <property type="entry name" value="Cytochrome_b561_oxidase"/>
</dbReference>
<dbReference type="Proteomes" id="UP000316225">
    <property type="component" value="Unassembled WGS sequence"/>
</dbReference>
<evidence type="ECO:0000313" key="16">
    <source>
        <dbReference type="EMBL" id="TWI37967.1"/>
    </source>
</evidence>
<dbReference type="RefSeq" id="WP_145395754.1">
    <property type="nucleotide sequence ID" value="NZ_VLKU01000001.1"/>
</dbReference>
<feature type="region of interest" description="Disordered" evidence="13">
    <location>
        <begin position="230"/>
        <end position="262"/>
    </location>
</feature>
<keyword evidence="5" id="KW-0349">Heme</keyword>
<dbReference type="AlphaFoldDB" id="A0A562P0H7"/>
<dbReference type="Gene3D" id="1.20.950.20">
    <property type="entry name" value="Transmembrane di-heme cytochromes, Chain C"/>
    <property type="match status" value="1"/>
</dbReference>
<feature type="transmembrane region" description="Helical" evidence="14">
    <location>
        <begin position="96"/>
        <end position="115"/>
    </location>
</feature>
<dbReference type="GO" id="GO:0020037">
    <property type="term" value="F:heme binding"/>
    <property type="evidence" value="ECO:0007669"/>
    <property type="project" value="TreeGrafter"/>
</dbReference>
<accession>A0A562P0H7</accession>
<evidence type="ECO:0000256" key="7">
    <source>
        <dbReference type="ARBA" id="ARBA00022723"/>
    </source>
</evidence>
<evidence type="ECO:0000256" key="12">
    <source>
        <dbReference type="ARBA" id="ARBA00037975"/>
    </source>
</evidence>
<evidence type="ECO:0000313" key="17">
    <source>
        <dbReference type="Proteomes" id="UP000316225"/>
    </source>
</evidence>
<evidence type="ECO:0000256" key="9">
    <source>
        <dbReference type="ARBA" id="ARBA00022989"/>
    </source>
</evidence>
<feature type="domain" description="Lipid/polyisoprenoid-binding YceI-like" evidence="15">
    <location>
        <begin position="263"/>
        <end position="418"/>
    </location>
</feature>
<dbReference type="EMBL" id="VLKU01000001">
    <property type="protein sequence ID" value="TWI37967.1"/>
    <property type="molecule type" value="Genomic_DNA"/>
</dbReference>
<dbReference type="InterPro" id="IPR011577">
    <property type="entry name" value="Cyt_b561_bac/Ni-Hgenase"/>
</dbReference>
<keyword evidence="9 14" id="KW-1133">Transmembrane helix</keyword>
<dbReference type="GO" id="GO:0046872">
    <property type="term" value="F:metal ion binding"/>
    <property type="evidence" value="ECO:0007669"/>
    <property type="project" value="UniProtKB-KW"/>
</dbReference>
<dbReference type="GO" id="GO:0022904">
    <property type="term" value="P:respiratory electron transport chain"/>
    <property type="evidence" value="ECO:0007669"/>
    <property type="project" value="InterPro"/>
</dbReference>
<dbReference type="OrthoDB" id="1247465at2"/>
<evidence type="ECO:0000256" key="3">
    <source>
        <dbReference type="ARBA" id="ARBA00022448"/>
    </source>
</evidence>
<comment type="cofactor">
    <cofactor evidence="1">
        <name>heme b</name>
        <dbReference type="ChEBI" id="CHEBI:60344"/>
    </cofactor>
</comment>
<comment type="subcellular location">
    <subcellularLocation>
        <location evidence="2">Cell membrane</location>
        <topology evidence="2">Multi-pass membrane protein</topology>
    </subcellularLocation>
</comment>
<evidence type="ECO:0000256" key="2">
    <source>
        <dbReference type="ARBA" id="ARBA00004651"/>
    </source>
</evidence>
<sequence length="420" mass="44972">MSAGNDERGYGWVAKGFHWLIALLILTSLALGLYAASLRDSQAQELQKVFEAFSVHKTLGVSVLILGVLRVLWMLTQPKPRPLHPQRRVETYVADLVHWALYLGMIIMPLSGWLVHSSAPGGFARILWPFGQRLPAVPQDPALSERFAAFHGIGWWVLAALIVLHVGGAMKHLVIDRDQTLARMTHGRNLEEPPKDSRFTKLTGIAGAVLLWAAVLVAATLAPREADPLFDETPAASQPAVTAPASATSAEAAQETASSGAPVWQVQDGTLGVSVTQGGNPVTGQFADWNANIDYDPDTQTGKVDVTINTGSLTLGSVSDTAKGPDFLNTTQFPEARFQADLLPPEAEGQPHLAKGTLTILGKTVDAELPFTLTIEGDSAKANGKMSVNRQDFGVGATYADETTVGFAVDIEFALNAKRL</sequence>
<feature type="transmembrane region" description="Helical" evidence="14">
    <location>
        <begin position="202"/>
        <end position="222"/>
    </location>
</feature>
<evidence type="ECO:0000256" key="13">
    <source>
        <dbReference type="SAM" id="MobiDB-lite"/>
    </source>
</evidence>
<keyword evidence="4" id="KW-1003">Cell membrane</keyword>
<evidence type="ECO:0000256" key="4">
    <source>
        <dbReference type="ARBA" id="ARBA00022475"/>
    </source>
</evidence>
<keyword evidence="17" id="KW-1185">Reference proteome</keyword>
<dbReference type="InterPro" id="IPR016174">
    <property type="entry name" value="Di-haem_cyt_TM"/>
</dbReference>
<keyword evidence="7" id="KW-0479">Metal-binding</keyword>
<dbReference type="SUPFAM" id="SSF101874">
    <property type="entry name" value="YceI-like"/>
    <property type="match status" value="1"/>
</dbReference>
<feature type="transmembrane region" description="Helical" evidence="14">
    <location>
        <begin position="153"/>
        <end position="174"/>
    </location>
</feature>
<dbReference type="Pfam" id="PF04264">
    <property type="entry name" value="YceI"/>
    <property type="match status" value="1"/>
</dbReference>
<keyword evidence="11 14" id="KW-0472">Membrane</keyword>
<comment type="caution">
    <text evidence="16">The sequence shown here is derived from an EMBL/GenBank/DDBJ whole genome shotgun (WGS) entry which is preliminary data.</text>
</comment>
<dbReference type="InterPro" id="IPR007372">
    <property type="entry name" value="Lipid/polyisoprenoid-bd_YceI"/>
</dbReference>
<feature type="compositionally biased region" description="Low complexity" evidence="13">
    <location>
        <begin position="233"/>
        <end position="259"/>
    </location>
</feature>
<evidence type="ECO:0000256" key="1">
    <source>
        <dbReference type="ARBA" id="ARBA00001970"/>
    </source>
</evidence>
<protein>
    <submittedName>
        <fullName evidence="16">Cytochrome b561</fullName>
    </submittedName>
</protein>
<evidence type="ECO:0000256" key="5">
    <source>
        <dbReference type="ARBA" id="ARBA00022617"/>
    </source>
</evidence>
<evidence type="ECO:0000256" key="10">
    <source>
        <dbReference type="ARBA" id="ARBA00023004"/>
    </source>
</evidence>
<comment type="similarity">
    <text evidence="12">Belongs to the cytochrome b561 family.</text>
</comment>
<dbReference type="PANTHER" id="PTHR30529">
    <property type="entry name" value="CYTOCHROME B561"/>
    <property type="match status" value="1"/>
</dbReference>